<organism evidence="8 9">
    <name type="scientific">Stieleria marina</name>
    <dbReference type="NCBI Taxonomy" id="1930275"/>
    <lineage>
        <taxon>Bacteria</taxon>
        <taxon>Pseudomonadati</taxon>
        <taxon>Planctomycetota</taxon>
        <taxon>Planctomycetia</taxon>
        <taxon>Pirellulales</taxon>
        <taxon>Pirellulaceae</taxon>
        <taxon>Stieleria</taxon>
    </lineage>
</organism>
<dbReference type="Gene3D" id="3.30.479.30">
    <property type="entry name" value="Band 7 domain"/>
    <property type="match status" value="1"/>
</dbReference>
<dbReference type="PANTHER" id="PTHR43327">
    <property type="entry name" value="STOMATIN-LIKE PROTEIN 2, MITOCHONDRIAL"/>
    <property type="match status" value="1"/>
</dbReference>
<feature type="domain" description="Band 7" evidence="7">
    <location>
        <begin position="42"/>
        <end position="222"/>
    </location>
</feature>
<dbReference type="Pfam" id="PF01145">
    <property type="entry name" value="Band_7"/>
    <property type="match status" value="1"/>
</dbReference>
<evidence type="ECO:0000256" key="2">
    <source>
        <dbReference type="ARBA" id="ARBA00006971"/>
    </source>
</evidence>
<comment type="function">
    <text evidence="6">HflC and HflK could encode or regulate a protease.</text>
</comment>
<keyword evidence="5 6" id="KW-0472">Membrane</keyword>
<evidence type="ECO:0000313" key="9">
    <source>
        <dbReference type="Proteomes" id="UP000319817"/>
    </source>
</evidence>
<dbReference type="RefSeq" id="WP_145418974.1">
    <property type="nucleotide sequence ID" value="NZ_CP036526.1"/>
</dbReference>
<comment type="subunit">
    <text evidence="6">HflC and HflK may interact to form a multimeric complex.</text>
</comment>
<keyword evidence="8" id="KW-0645">Protease</keyword>
<dbReference type="InterPro" id="IPR050710">
    <property type="entry name" value="Band7/mec-2_domain"/>
</dbReference>
<dbReference type="GO" id="GO:0006508">
    <property type="term" value="P:proteolysis"/>
    <property type="evidence" value="ECO:0007669"/>
    <property type="project" value="UniProtKB-KW"/>
</dbReference>
<evidence type="ECO:0000256" key="3">
    <source>
        <dbReference type="ARBA" id="ARBA00022692"/>
    </source>
</evidence>
<sequence length="333" mass="37848">MSFDRGDRRDIDWRNIEWGRIEEIRPYLWALPVILLGALAYTSIYTVQAESQGVVLRFGKYVKTVDPGLRFKFPFGIDRVSVLPVKRQLKQEFGFGTAGGTDATQFSTEQNEERSMVTGDLNAATVEWIIQYRIREPQLFLFEVRNPGETLRDISESVMRTVVGDRTVDEVITVGRQEIEADALLQLQEVVNKYRLGLSIDQVQLKNVNPPLPVQPSFNEVNQAQQEREKMINVANGEYNKVVPRASGEAEQKIQAAEGYALKRVNEADGDVSRFNAVLTEYLKAPEVTKRRIYIETMRKVVPNMGRKIIIDEQASQILPLLQLSTDTQGGKR</sequence>
<keyword evidence="3 6" id="KW-0812">Transmembrane</keyword>
<reference evidence="8 9" key="1">
    <citation type="submission" date="2019-02" db="EMBL/GenBank/DDBJ databases">
        <title>Deep-cultivation of Planctomycetes and their phenomic and genomic characterization uncovers novel biology.</title>
        <authorList>
            <person name="Wiegand S."/>
            <person name="Jogler M."/>
            <person name="Boedeker C."/>
            <person name="Pinto D."/>
            <person name="Vollmers J."/>
            <person name="Rivas-Marin E."/>
            <person name="Kohn T."/>
            <person name="Peeters S.H."/>
            <person name="Heuer A."/>
            <person name="Rast P."/>
            <person name="Oberbeckmann S."/>
            <person name="Bunk B."/>
            <person name="Jeske O."/>
            <person name="Meyerdierks A."/>
            <person name="Storesund J.E."/>
            <person name="Kallscheuer N."/>
            <person name="Luecker S."/>
            <person name="Lage O.M."/>
            <person name="Pohl T."/>
            <person name="Merkel B.J."/>
            <person name="Hornburger P."/>
            <person name="Mueller R.-W."/>
            <person name="Bruemmer F."/>
            <person name="Labrenz M."/>
            <person name="Spormann A.M."/>
            <person name="Op den Camp H."/>
            <person name="Overmann J."/>
            <person name="Amann R."/>
            <person name="Jetten M.S.M."/>
            <person name="Mascher T."/>
            <person name="Medema M.H."/>
            <person name="Devos D.P."/>
            <person name="Kaster A.-K."/>
            <person name="Ovreas L."/>
            <person name="Rohde M."/>
            <person name="Galperin M.Y."/>
            <person name="Jogler C."/>
        </authorList>
    </citation>
    <scope>NUCLEOTIDE SEQUENCE [LARGE SCALE GENOMIC DNA]</scope>
    <source>
        <strain evidence="8 9">K23_9</strain>
    </source>
</reference>
<dbReference type="InterPro" id="IPR010201">
    <property type="entry name" value="HflK"/>
</dbReference>
<comment type="similarity">
    <text evidence="2 6">Belongs to the band 7/mec-2 family. HflK subfamily.</text>
</comment>
<evidence type="ECO:0000313" key="8">
    <source>
        <dbReference type="EMBL" id="QDT11156.1"/>
    </source>
</evidence>
<accession>A0A517NVM9</accession>
<dbReference type="GO" id="GO:0008233">
    <property type="term" value="F:peptidase activity"/>
    <property type="evidence" value="ECO:0007669"/>
    <property type="project" value="UniProtKB-KW"/>
</dbReference>
<dbReference type="InterPro" id="IPR001107">
    <property type="entry name" value="Band_7"/>
</dbReference>
<dbReference type="GO" id="GO:0016020">
    <property type="term" value="C:membrane"/>
    <property type="evidence" value="ECO:0007669"/>
    <property type="project" value="UniProtKB-SubCell"/>
</dbReference>
<dbReference type="InterPro" id="IPR036013">
    <property type="entry name" value="Band_7/SPFH_dom_sf"/>
</dbReference>
<proteinExistence type="inferred from homology"/>
<keyword evidence="9" id="KW-1185">Reference proteome</keyword>
<keyword evidence="8" id="KW-0378">Hydrolase</keyword>
<protein>
    <recommendedName>
        <fullName evidence="6">Protein HflK</fullName>
    </recommendedName>
</protein>
<dbReference type="AlphaFoldDB" id="A0A517NVM9"/>
<evidence type="ECO:0000259" key="7">
    <source>
        <dbReference type="SMART" id="SM00244"/>
    </source>
</evidence>
<gene>
    <name evidence="8" type="primary">hflK_2</name>
    <name evidence="8" type="ORF">K239x_31500</name>
</gene>
<keyword evidence="4 6" id="KW-1133">Transmembrane helix</keyword>
<dbReference type="NCBIfam" id="TIGR01933">
    <property type="entry name" value="hflK"/>
    <property type="match status" value="1"/>
</dbReference>
<evidence type="ECO:0000256" key="4">
    <source>
        <dbReference type="ARBA" id="ARBA00022989"/>
    </source>
</evidence>
<feature type="transmembrane region" description="Helical" evidence="6">
    <location>
        <begin position="27"/>
        <end position="47"/>
    </location>
</feature>
<dbReference type="SMART" id="SM00244">
    <property type="entry name" value="PHB"/>
    <property type="match status" value="1"/>
</dbReference>
<comment type="subcellular location">
    <subcellularLocation>
        <location evidence="1">Membrane</location>
        <topology evidence="1">Single-pass membrane protein</topology>
    </subcellularLocation>
</comment>
<dbReference type="PANTHER" id="PTHR43327:SF2">
    <property type="entry name" value="MODULATOR OF FTSH PROTEASE HFLK"/>
    <property type="match status" value="1"/>
</dbReference>
<evidence type="ECO:0000256" key="6">
    <source>
        <dbReference type="RuleBase" id="RU364113"/>
    </source>
</evidence>
<dbReference type="Proteomes" id="UP000319817">
    <property type="component" value="Chromosome"/>
</dbReference>
<dbReference type="OrthoDB" id="9779595at2"/>
<name>A0A517NVM9_9BACT</name>
<dbReference type="CDD" id="cd03404">
    <property type="entry name" value="SPFH_HflK"/>
    <property type="match status" value="1"/>
</dbReference>
<evidence type="ECO:0000256" key="1">
    <source>
        <dbReference type="ARBA" id="ARBA00004167"/>
    </source>
</evidence>
<dbReference type="EMBL" id="CP036526">
    <property type="protein sequence ID" value="QDT11156.1"/>
    <property type="molecule type" value="Genomic_DNA"/>
</dbReference>
<evidence type="ECO:0000256" key="5">
    <source>
        <dbReference type="ARBA" id="ARBA00023136"/>
    </source>
</evidence>
<dbReference type="SUPFAM" id="SSF117892">
    <property type="entry name" value="Band 7/SPFH domain"/>
    <property type="match status" value="1"/>
</dbReference>